<protein>
    <recommendedName>
        <fullName evidence="4">Tetratricopeptide repeat protein</fullName>
    </recommendedName>
</protein>
<dbReference type="Pfam" id="PF14559">
    <property type="entry name" value="TPR_19"/>
    <property type="match status" value="1"/>
</dbReference>
<accession>A0A8S0ZAR6</accession>
<name>A0A8S0ZAR6_ARCPL</name>
<dbReference type="PANTHER" id="PTHR21581">
    <property type="entry name" value="D-ALANYL-D-ALANINE CARBOXYPEPTIDASE"/>
    <property type="match status" value="1"/>
</dbReference>
<dbReference type="EMBL" id="CADEBD010000286">
    <property type="protein sequence ID" value="CAB3229383.1"/>
    <property type="molecule type" value="Genomic_DNA"/>
</dbReference>
<dbReference type="Gene3D" id="1.25.40.10">
    <property type="entry name" value="Tetratricopeptide repeat domain"/>
    <property type="match status" value="1"/>
</dbReference>
<reference evidence="2 3" key="1">
    <citation type="submission" date="2020-04" db="EMBL/GenBank/DDBJ databases">
        <authorList>
            <person name="Wallbank WR R."/>
            <person name="Pardo Diaz C."/>
            <person name="Kozak K."/>
            <person name="Martin S."/>
            <person name="Jiggins C."/>
            <person name="Moest M."/>
            <person name="Warren A I."/>
            <person name="Byers J.R.P. K."/>
            <person name="Montejo-Kovacevich G."/>
            <person name="Yen C E."/>
        </authorList>
    </citation>
    <scope>NUCLEOTIDE SEQUENCE [LARGE SCALE GENOMIC DNA]</scope>
</reference>
<dbReference type="InterPro" id="IPR011990">
    <property type="entry name" value="TPR-like_helical_dom_sf"/>
</dbReference>
<dbReference type="InterPro" id="IPR019734">
    <property type="entry name" value="TPR_rpt"/>
</dbReference>
<dbReference type="GO" id="GO:0005794">
    <property type="term" value="C:Golgi apparatus"/>
    <property type="evidence" value="ECO:0007669"/>
    <property type="project" value="TreeGrafter"/>
</dbReference>
<feature type="repeat" description="TPR" evidence="1">
    <location>
        <begin position="56"/>
        <end position="89"/>
    </location>
</feature>
<sequence length="139" mass="15615">MTLSLNFPIGTLELQVCPTPDVREYVDLGLIDIALGKYQDAYNNFARAADQEPTNIMVANNLSVCLLYMGRLKEAITVLQKAINSDPERGLNESLLINLCTLYELESSKTNEKKLNLLRMLCKYKSDTIPNVLECLKLS</sequence>
<evidence type="ECO:0000256" key="1">
    <source>
        <dbReference type="PROSITE-ProRule" id="PRU00339"/>
    </source>
</evidence>
<dbReference type="AlphaFoldDB" id="A0A8S0ZAR6"/>
<dbReference type="OrthoDB" id="7368741at2759"/>
<feature type="repeat" description="TPR" evidence="1">
    <location>
        <begin position="22"/>
        <end position="55"/>
    </location>
</feature>
<organism evidence="2 3">
    <name type="scientific">Arctia plantaginis</name>
    <name type="common">Wood tiger moth</name>
    <name type="synonym">Phalaena plantaginis</name>
    <dbReference type="NCBI Taxonomy" id="874455"/>
    <lineage>
        <taxon>Eukaryota</taxon>
        <taxon>Metazoa</taxon>
        <taxon>Ecdysozoa</taxon>
        <taxon>Arthropoda</taxon>
        <taxon>Hexapoda</taxon>
        <taxon>Insecta</taxon>
        <taxon>Pterygota</taxon>
        <taxon>Neoptera</taxon>
        <taxon>Endopterygota</taxon>
        <taxon>Lepidoptera</taxon>
        <taxon>Glossata</taxon>
        <taxon>Ditrysia</taxon>
        <taxon>Noctuoidea</taxon>
        <taxon>Erebidae</taxon>
        <taxon>Arctiinae</taxon>
        <taxon>Arctia</taxon>
    </lineage>
</organism>
<dbReference type="SUPFAM" id="SSF48452">
    <property type="entry name" value="TPR-like"/>
    <property type="match status" value="1"/>
</dbReference>
<evidence type="ECO:0008006" key="4">
    <source>
        <dbReference type="Google" id="ProtNLM"/>
    </source>
</evidence>
<dbReference type="PANTHER" id="PTHR21581:SF6">
    <property type="entry name" value="TRAFFICKING PROTEIN PARTICLE COMPLEX SUBUNIT 12"/>
    <property type="match status" value="1"/>
</dbReference>
<dbReference type="PROSITE" id="PS50005">
    <property type="entry name" value="TPR"/>
    <property type="match status" value="2"/>
</dbReference>
<dbReference type="Proteomes" id="UP000494256">
    <property type="component" value="Unassembled WGS sequence"/>
</dbReference>
<evidence type="ECO:0000313" key="3">
    <source>
        <dbReference type="Proteomes" id="UP000494256"/>
    </source>
</evidence>
<proteinExistence type="predicted"/>
<comment type="caution">
    <text evidence="2">The sequence shown here is derived from an EMBL/GenBank/DDBJ whole genome shotgun (WGS) entry which is preliminary data.</text>
</comment>
<dbReference type="SMART" id="SM00028">
    <property type="entry name" value="TPR"/>
    <property type="match status" value="2"/>
</dbReference>
<keyword evidence="1" id="KW-0802">TPR repeat</keyword>
<gene>
    <name evidence="2" type="ORF">APLA_LOCUS4018</name>
</gene>
<dbReference type="GO" id="GO:0030008">
    <property type="term" value="C:TRAPP complex"/>
    <property type="evidence" value="ECO:0007669"/>
    <property type="project" value="TreeGrafter"/>
</dbReference>
<evidence type="ECO:0000313" key="2">
    <source>
        <dbReference type="EMBL" id="CAB3229383.1"/>
    </source>
</evidence>